<evidence type="ECO:0000256" key="2">
    <source>
        <dbReference type="ARBA" id="ARBA00022884"/>
    </source>
</evidence>
<dbReference type="GO" id="GO:0003723">
    <property type="term" value="F:RNA binding"/>
    <property type="evidence" value="ECO:0007669"/>
    <property type="project" value="UniProtKB-UniRule"/>
</dbReference>
<dbReference type="EMBL" id="PCVI01000009">
    <property type="protein sequence ID" value="PIQ70437.1"/>
    <property type="molecule type" value="Genomic_DNA"/>
</dbReference>
<dbReference type="PROSITE" id="PS50084">
    <property type="entry name" value="KH_TYPE_1"/>
    <property type="match status" value="1"/>
</dbReference>
<dbReference type="SUPFAM" id="SSF54814">
    <property type="entry name" value="Prokaryotic type KH domain (KH-domain type II)"/>
    <property type="match status" value="1"/>
</dbReference>
<dbReference type="Pfam" id="PF13083">
    <property type="entry name" value="KH_KhpA-B"/>
    <property type="match status" value="1"/>
</dbReference>
<sequence length="78" mass="8911">MKEFLEKLVSYIASEGVLYEIKEELSDGLTTYTILVPEEEIGKIIGKEGKVISAIRTLCRLKATKEQKRILIKVDRIQ</sequence>
<evidence type="ECO:0000256" key="3">
    <source>
        <dbReference type="PROSITE-ProRule" id="PRU00117"/>
    </source>
</evidence>
<dbReference type="InterPro" id="IPR009019">
    <property type="entry name" value="KH_sf_prok-type"/>
</dbReference>
<dbReference type="InterPro" id="IPR020627">
    <property type="entry name" value="KhpA"/>
</dbReference>
<evidence type="ECO:0000256" key="1">
    <source>
        <dbReference type="ARBA" id="ARBA00022490"/>
    </source>
</evidence>
<reference evidence="4 5" key="1">
    <citation type="submission" date="2017-09" db="EMBL/GenBank/DDBJ databases">
        <title>Depth-based differentiation of microbial function through sediment-hosted aquifers and enrichment of novel symbionts in the deep terrestrial subsurface.</title>
        <authorList>
            <person name="Probst A.J."/>
            <person name="Ladd B."/>
            <person name="Jarett J.K."/>
            <person name="Geller-Mcgrath D.E."/>
            <person name="Sieber C.M."/>
            <person name="Emerson J.B."/>
            <person name="Anantharaman K."/>
            <person name="Thomas B.C."/>
            <person name="Malmstrom R."/>
            <person name="Stieglmeier M."/>
            <person name="Klingl A."/>
            <person name="Woyke T."/>
            <person name="Ryan C.M."/>
            <person name="Banfield J.F."/>
        </authorList>
    </citation>
    <scope>NUCLEOTIDE SEQUENCE [LARGE SCALE GENOMIC DNA]</scope>
    <source>
        <strain evidence="4">CG11_big_fil_rev_8_21_14_0_20_40_12</strain>
    </source>
</reference>
<accession>A0A2H0KGT0</accession>
<dbReference type="PANTHER" id="PTHR34654">
    <property type="entry name" value="UPF0109 PROTEIN SCO5592"/>
    <property type="match status" value="1"/>
</dbReference>
<dbReference type="Gene3D" id="3.30.300.20">
    <property type="match status" value="1"/>
</dbReference>
<dbReference type="PANTHER" id="PTHR34654:SF1">
    <property type="entry name" value="RNA-BINDING PROTEIN KHPA"/>
    <property type="match status" value="1"/>
</dbReference>
<dbReference type="InterPro" id="IPR015946">
    <property type="entry name" value="KH_dom-like_a/b"/>
</dbReference>
<dbReference type="AlphaFoldDB" id="A0A2H0KGT0"/>
<organism evidence="4 5">
    <name type="scientific">Candidatus Shapirobacteria bacterium CG11_big_fil_rev_8_21_14_0_20_40_12</name>
    <dbReference type="NCBI Taxonomy" id="1974889"/>
    <lineage>
        <taxon>Bacteria</taxon>
        <taxon>Candidatus Shapironibacteriota</taxon>
    </lineage>
</organism>
<gene>
    <name evidence="4" type="ORF">COV89_00465</name>
</gene>
<proteinExistence type="predicted"/>
<dbReference type="Proteomes" id="UP000231371">
    <property type="component" value="Unassembled WGS sequence"/>
</dbReference>
<comment type="caution">
    <text evidence="4">The sequence shown here is derived from an EMBL/GenBank/DDBJ whole genome shotgun (WGS) entry which is preliminary data.</text>
</comment>
<keyword evidence="1" id="KW-0963">Cytoplasm</keyword>
<evidence type="ECO:0000313" key="4">
    <source>
        <dbReference type="EMBL" id="PIQ70437.1"/>
    </source>
</evidence>
<keyword evidence="2 3" id="KW-0694">RNA-binding</keyword>
<name>A0A2H0KGT0_9BACT</name>
<protein>
    <submittedName>
        <fullName evidence="4">RNA-binding protein</fullName>
    </submittedName>
</protein>
<evidence type="ECO:0000313" key="5">
    <source>
        <dbReference type="Proteomes" id="UP000231371"/>
    </source>
</evidence>